<dbReference type="Pfam" id="PF06750">
    <property type="entry name" value="A24_N_bact"/>
    <property type="match status" value="1"/>
</dbReference>
<dbReference type="Proteomes" id="UP000178091">
    <property type="component" value="Unassembled WGS sequence"/>
</dbReference>
<evidence type="ECO:0000256" key="1">
    <source>
        <dbReference type="SAM" id="Phobius"/>
    </source>
</evidence>
<reference evidence="3 4" key="1">
    <citation type="journal article" date="2016" name="Nat. Commun.">
        <title>Thousands of microbial genomes shed light on interconnected biogeochemical processes in an aquifer system.</title>
        <authorList>
            <person name="Anantharaman K."/>
            <person name="Brown C.T."/>
            <person name="Hug L.A."/>
            <person name="Sharon I."/>
            <person name="Castelle C.J."/>
            <person name="Probst A.J."/>
            <person name="Thomas B.C."/>
            <person name="Singh A."/>
            <person name="Wilkins M.J."/>
            <person name="Karaoz U."/>
            <person name="Brodie E.L."/>
            <person name="Williams K.H."/>
            <person name="Hubbard S.S."/>
            <person name="Banfield J.F."/>
        </authorList>
    </citation>
    <scope>NUCLEOTIDE SEQUENCE [LARGE SCALE GENOMIC DNA]</scope>
</reference>
<feature type="transmembrane region" description="Helical" evidence="1">
    <location>
        <begin position="188"/>
        <end position="215"/>
    </location>
</feature>
<organism evidence="3 4">
    <name type="scientific">Candidatus Adlerbacteria bacterium RIFCSPHIGHO2_12_FULL_53_18</name>
    <dbReference type="NCBI Taxonomy" id="1797242"/>
    <lineage>
        <taxon>Bacteria</taxon>
        <taxon>Candidatus Adleribacteriota</taxon>
    </lineage>
</organism>
<dbReference type="InterPro" id="IPR010627">
    <property type="entry name" value="Prepilin_pept_A24_N"/>
</dbReference>
<keyword evidence="1" id="KW-0812">Transmembrane</keyword>
<gene>
    <name evidence="3" type="ORF">A3F55_03010</name>
</gene>
<dbReference type="GO" id="GO:0005886">
    <property type="term" value="C:plasma membrane"/>
    <property type="evidence" value="ECO:0007669"/>
    <property type="project" value="TreeGrafter"/>
</dbReference>
<feature type="transmembrane region" description="Helical" evidence="1">
    <location>
        <begin position="42"/>
        <end position="63"/>
    </location>
</feature>
<feature type="transmembrane region" description="Helical" evidence="1">
    <location>
        <begin position="227"/>
        <end position="253"/>
    </location>
</feature>
<dbReference type="Gene3D" id="1.20.120.1220">
    <property type="match status" value="1"/>
</dbReference>
<dbReference type="GO" id="GO:0006465">
    <property type="term" value="P:signal peptide processing"/>
    <property type="evidence" value="ECO:0007669"/>
    <property type="project" value="TreeGrafter"/>
</dbReference>
<feature type="transmembrane region" description="Helical" evidence="1">
    <location>
        <begin position="124"/>
        <end position="142"/>
    </location>
</feature>
<feature type="domain" description="Prepilin peptidase A24 N-terminal" evidence="2">
    <location>
        <begin position="14"/>
        <end position="94"/>
    </location>
</feature>
<name>A0A1F4XTA8_9BACT</name>
<dbReference type="EMBL" id="MEWW01000007">
    <property type="protein sequence ID" value="OGC84959.1"/>
    <property type="molecule type" value="Genomic_DNA"/>
</dbReference>
<evidence type="ECO:0000259" key="2">
    <source>
        <dbReference type="Pfam" id="PF06750"/>
    </source>
</evidence>
<comment type="caution">
    <text evidence="3">The sequence shown here is derived from an EMBL/GenBank/DDBJ whole genome shotgun (WGS) entry which is preliminary data.</text>
</comment>
<keyword evidence="1" id="KW-1133">Transmembrane helix</keyword>
<dbReference type="InterPro" id="IPR050882">
    <property type="entry name" value="Prepilin_peptidase/N-MTase"/>
</dbReference>
<feature type="transmembrane region" description="Helical" evidence="1">
    <location>
        <begin position="6"/>
        <end position="30"/>
    </location>
</feature>
<protein>
    <recommendedName>
        <fullName evidence="2">Prepilin peptidase A24 N-terminal domain-containing protein</fullName>
    </recommendedName>
</protein>
<feature type="transmembrane region" description="Helical" evidence="1">
    <location>
        <begin position="75"/>
        <end position="95"/>
    </location>
</feature>
<dbReference type="GO" id="GO:0004190">
    <property type="term" value="F:aspartic-type endopeptidase activity"/>
    <property type="evidence" value="ECO:0007669"/>
    <property type="project" value="TreeGrafter"/>
</dbReference>
<evidence type="ECO:0000313" key="4">
    <source>
        <dbReference type="Proteomes" id="UP000178091"/>
    </source>
</evidence>
<dbReference type="PANTHER" id="PTHR30487:SF0">
    <property type="entry name" value="PREPILIN LEADER PEPTIDASE_N-METHYLTRANSFERASE-RELATED"/>
    <property type="match status" value="1"/>
</dbReference>
<dbReference type="AlphaFoldDB" id="A0A1F4XTA8"/>
<dbReference type="PANTHER" id="PTHR30487">
    <property type="entry name" value="TYPE 4 PREPILIN-LIKE PROTEINS LEADER PEPTIDE-PROCESSING ENZYME"/>
    <property type="match status" value="1"/>
</dbReference>
<accession>A0A1F4XTA8</accession>
<feature type="transmembrane region" description="Helical" evidence="1">
    <location>
        <begin position="102"/>
        <end position="118"/>
    </location>
</feature>
<proteinExistence type="predicted"/>
<evidence type="ECO:0000313" key="3">
    <source>
        <dbReference type="EMBL" id="OGC84959.1"/>
    </source>
</evidence>
<keyword evidence="1" id="KW-0472">Membrane</keyword>
<feature type="transmembrane region" description="Helical" evidence="1">
    <location>
        <begin position="149"/>
        <end position="168"/>
    </location>
</feature>
<sequence>MVEDTAVLAFGSIVLGAIFGSFINALVYRFNTGRGMGGRSHCIHCGHALSAVDLVPVLSFLFLRGRCRYCGARFSLQYPVVEVTAALLSLAVYLAHPAPLEYALWLGVVVTLLFIVVYDIRHGIIPWSASGLLATLALLHLFFFTEPTLWSFVAGPLLALPLFLFSLVSRGTWMGWGDSALELSLGWLLGLSVGATALVLAFWSGAAVGIVLLVLSKRYTMKSELPFAPFLVLGALAAHFFHVDFFATLPYLFAI</sequence>